<keyword evidence="6" id="KW-0694">RNA-binding</keyword>
<dbReference type="GO" id="GO:0003724">
    <property type="term" value="F:RNA helicase activity"/>
    <property type="evidence" value="ECO:0007669"/>
    <property type="project" value="UniProtKB-EC"/>
</dbReference>
<evidence type="ECO:0000313" key="16">
    <source>
        <dbReference type="Proteomes" id="UP001445076"/>
    </source>
</evidence>
<reference evidence="15 16" key="1">
    <citation type="journal article" date="2024" name="BMC Genomics">
        <title>Genome assembly of redclaw crayfish (Cherax quadricarinatus) provides insights into its immune adaptation and hypoxia tolerance.</title>
        <authorList>
            <person name="Liu Z."/>
            <person name="Zheng J."/>
            <person name="Li H."/>
            <person name="Fang K."/>
            <person name="Wang S."/>
            <person name="He J."/>
            <person name="Zhou D."/>
            <person name="Weng S."/>
            <person name="Chi M."/>
            <person name="Gu Z."/>
            <person name="He J."/>
            <person name="Li F."/>
            <person name="Wang M."/>
        </authorList>
    </citation>
    <scope>NUCLEOTIDE SEQUENCE [LARGE SCALE GENOMIC DNA]</scope>
    <source>
        <strain evidence="15">ZL_2023a</strain>
    </source>
</reference>
<dbReference type="Pfam" id="PF00271">
    <property type="entry name" value="Helicase_C"/>
    <property type="match status" value="1"/>
</dbReference>
<feature type="domain" description="Helicase C-terminal" evidence="13">
    <location>
        <begin position="298"/>
        <end position="459"/>
    </location>
</feature>
<dbReference type="InterPro" id="IPR011545">
    <property type="entry name" value="DEAD/DEAH_box_helicase_dom"/>
</dbReference>
<feature type="region of interest" description="Disordered" evidence="11">
    <location>
        <begin position="85"/>
        <end position="105"/>
    </location>
</feature>
<dbReference type="InterPro" id="IPR014014">
    <property type="entry name" value="RNA_helicase_DEAD_Q_motif"/>
</dbReference>
<feature type="compositionally biased region" description="Basic residues" evidence="11">
    <location>
        <begin position="91"/>
        <end position="100"/>
    </location>
</feature>
<dbReference type="PROSITE" id="PS51192">
    <property type="entry name" value="HELICASE_ATP_BIND_1"/>
    <property type="match status" value="1"/>
</dbReference>
<gene>
    <name evidence="15" type="ORF">OTU49_015706</name>
</gene>
<keyword evidence="16" id="KW-1185">Reference proteome</keyword>
<comment type="similarity">
    <text evidence="7">Belongs to the DEAD box helicase family. DDX52/ROK1 subfamily.</text>
</comment>
<dbReference type="InterPro" id="IPR050079">
    <property type="entry name" value="DEAD_box_RNA_helicase"/>
</dbReference>
<dbReference type="EC" id="3.6.4.13" evidence="1"/>
<accession>A0AAW0YFX1</accession>
<keyword evidence="2" id="KW-0547">Nucleotide-binding</keyword>
<dbReference type="InterPro" id="IPR044764">
    <property type="entry name" value="DDX52/Rok1_DEADc"/>
</dbReference>
<dbReference type="PROSITE" id="PS51195">
    <property type="entry name" value="Q_MOTIF"/>
    <property type="match status" value="1"/>
</dbReference>
<organism evidence="15 16">
    <name type="scientific">Cherax quadricarinatus</name>
    <name type="common">Australian red claw crayfish</name>
    <dbReference type="NCBI Taxonomy" id="27406"/>
    <lineage>
        <taxon>Eukaryota</taxon>
        <taxon>Metazoa</taxon>
        <taxon>Ecdysozoa</taxon>
        <taxon>Arthropoda</taxon>
        <taxon>Crustacea</taxon>
        <taxon>Multicrustacea</taxon>
        <taxon>Malacostraca</taxon>
        <taxon>Eumalacostraca</taxon>
        <taxon>Eucarida</taxon>
        <taxon>Decapoda</taxon>
        <taxon>Pleocyemata</taxon>
        <taxon>Astacidea</taxon>
        <taxon>Parastacoidea</taxon>
        <taxon>Parastacidae</taxon>
        <taxon>Cherax</taxon>
    </lineage>
</organism>
<dbReference type="GO" id="GO:0003723">
    <property type="term" value="F:RNA binding"/>
    <property type="evidence" value="ECO:0007669"/>
    <property type="project" value="UniProtKB-KW"/>
</dbReference>
<dbReference type="GO" id="GO:0005829">
    <property type="term" value="C:cytosol"/>
    <property type="evidence" value="ECO:0007669"/>
    <property type="project" value="TreeGrafter"/>
</dbReference>
<evidence type="ECO:0000259" key="13">
    <source>
        <dbReference type="PROSITE" id="PS51194"/>
    </source>
</evidence>
<dbReference type="InterPro" id="IPR014001">
    <property type="entry name" value="Helicase_ATP-bd"/>
</dbReference>
<keyword evidence="3" id="KW-0378">Hydrolase</keyword>
<proteinExistence type="inferred from homology"/>
<dbReference type="InterPro" id="IPR001650">
    <property type="entry name" value="Helicase_C-like"/>
</dbReference>
<feature type="region of interest" description="Disordered" evidence="11">
    <location>
        <begin position="498"/>
        <end position="523"/>
    </location>
</feature>
<dbReference type="Gene3D" id="3.40.50.300">
    <property type="entry name" value="P-loop containing nucleotide triphosphate hydrolases"/>
    <property type="match status" value="3"/>
</dbReference>
<evidence type="ECO:0000256" key="5">
    <source>
        <dbReference type="ARBA" id="ARBA00022840"/>
    </source>
</evidence>
<dbReference type="CDD" id="cd18787">
    <property type="entry name" value="SF2_C_DEAD"/>
    <property type="match status" value="1"/>
</dbReference>
<dbReference type="InterPro" id="IPR027417">
    <property type="entry name" value="P-loop_NTPase"/>
</dbReference>
<feature type="compositionally biased region" description="Basic residues" evidence="11">
    <location>
        <begin position="498"/>
        <end position="507"/>
    </location>
</feature>
<dbReference type="PANTHER" id="PTHR47959">
    <property type="entry name" value="ATP-DEPENDENT RNA HELICASE RHLE-RELATED"/>
    <property type="match status" value="1"/>
</dbReference>
<evidence type="ECO:0000256" key="10">
    <source>
        <dbReference type="PROSITE-ProRule" id="PRU00552"/>
    </source>
</evidence>
<evidence type="ECO:0000256" key="11">
    <source>
        <dbReference type="SAM" id="MobiDB-lite"/>
    </source>
</evidence>
<feature type="domain" description="Helicase ATP-binding" evidence="12">
    <location>
        <begin position="168"/>
        <end position="287"/>
    </location>
</feature>
<dbReference type="SMART" id="SM00487">
    <property type="entry name" value="DEXDc"/>
    <property type="match status" value="1"/>
</dbReference>
<protein>
    <recommendedName>
        <fullName evidence="8">Probable ATP-dependent RNA helicase DDX52</fullName>
        <ecNumber evidence="1">3.6.4.13</ecNumber>
    </recommendedName>
</protein>
<evidence type="ECO:0000313" key="15">
    <source>
        <dbReference type="EMBL" id="KAK8749159.1"/>
    </source>
</evidence>
<dbReference type="GO" id="GO:0005524">
    <property type="term" value="F:ATP binding"/>
    <property type="evidence" value="ECO:0007669"/>
    <property type="project" value="UniProtKB-KW"/>
</dbReference>
<keyword evidence="5" id="KW-0067">ATP-binding</keyword>
<evidence type="ECO:0000256" key="1">
    <source>
        <dbReference type="ARBA" id="ARBA00012552"/>
    </source>
</evidence>
<evidence type="ECO:0000256" key="9">
    <source>
        <dbReference type="ARBA" id="ARBA00047984"/>
    </source>
</evidence>
<name>A0AAW0YFX1_CHEQU</name>
<dbReference type="PANTHER" id="PTHR47959:SF15">
    <property type="entry name" value="RNA HELICASE"/>
    <property type="match status" value="1"/>
</dbReference>
<keyword evidence="4" id="KW-0347">Helicase</keyword>
<dbReference type="PROSITE" id="PS51194">
    <property type="entry name" value="HELICASE_CTER"/>
    <property type="match status" value="1"/>
</dbReference>
<dbReference type="Pfam" id="PF00270">
    <property type="entry name" value="DEAD"/>
    <property type="match status" value="1"/>
</dbReference>
<comment type="caution">
    <text evidence="15">The sequence shown here is derived from an EMBL/GenBank/DDBJ whole genome shotgun (WGS) entry which is preliminary data.</text>
</comment>
<dbReference type="GO" id="GO:0016787">
    <property type="term" value="F:hydrolase activity"/>
    <property type="evidence" value="ECO:0007669"/>
    <property type="project" value="UniProtKB-KW"/>
</dbReference>
<evidence type="ECO:0000256" key="6">
    <source>
        <dbReference type="ARBA" id="ARBA00022884"/>
    </source>
</evidence>
<feature type="compositionally biased region" description="Basic and acidic residues" evidence="11">
    <location>
        <begin position="508"/>
        <end position="519"/>
    </location>
</feature>
<sequence>MNSYDIFRKLTKGIKFDHKRFKSDFQKLGAKEPLQELRNKVINTTDVTEPGADETLITQKDITRLDDGSEGEEGHLSMLTDVQLGKAAPDRRKKKKKKDSKQKQLELHQEQVNHMRKKNGIHVWGADIPEPLDSFEKLVDRYGVNKTIVNNLQNQGFAEPTPIQMQAWSLMLQGREVLGCAPTGSGKTAAFLVPILHQLGGPQRKGFRAVVLSPTRELARQTHRVEWLIVDESDRLFEAGVHGFRDQLAAVYQACTGPNIKRALFSATFAHEVQHWCKLNLDNVAMVSVGLRNTASEDVKQDLMYCGDESGKLLALRDIFRKGYEPPVLLFVQTKERAKELFKELIYDNIMVDAIHSDRTQLQRDNVVRAFRERKIWVLICTELMARGIDFKGVNLIINYDFPPSAISYIHRVGRTGRAHHQGHAITFWTMADKPYLRSVAHVIKSSGQDVPSWMLTLKKPKKNEKKRLSTQQPKRGHVSQGVLYEQFNKRKRKEMVMKSRKRKLMKSAKENGEEKEVNGDMDVAQEAVNKQMKKKKRNLNIVGNQ</sequence>
<evidence type="ECO:0000256" key="3">
    <source>
        <dbReference type="ARBA" id="ARBA00022801"/>
    </source>
</evidence>
<feature type="short sequence motif" description="Q motif" evidence="10">
    <location>
        <begin position="137"/>
        <end position="165"/>
    </location>
</feature>
<evidence type="ECO:0000256" key="7">
    <source>
        <dbReference type="ARBA" id="ARBA00024355"/>
    </source>
</evidence>
<evidence type="ECO:0000256" key="4">
    <source>
        <dbReference type="ARBA" id="ARBA00022806"/>
    </source>
</evidence>
<dbReference type="GO" id="GO:0030490">
    <property type="term" value="P:maturation of SSU-rRNA"/>
    <property type="evidence" value="ECO:0007669"/>
    <property type="project" value="InterPro"/>
</dbReference>
<dbReference type="SUPFAM" id="SSF52540">
    <property type="entry name" value="P-loop containing nucleoside triphosphate hydrolases"/>
    <property type="match status" value="1"/>
</dbReference>
<dbReference type="CDD" id="cd17957">
    <property type="entry name" value="DEADc_DDX52"/>
    <property type="match status" value="1"/>
</dbReference>
<feature type="domain" description="DEAD-box RNA helicase Q" evidence="14">
    <location>
        <begin position="137"/>
        <end position="165"/>
    </location>
</feature>
<dbReference type="AlphaFoldDB" id="A0AAW0YFX1"/>
<evidence type="ECO:0000256" key="2">
    <source>
        <dbReference type="ARBA" id="ARBA00022741"/>
    </source>
</evidence>
<evidence type="ECO:0000259" key="12">
    <source>
        <dbReference type="PROSITE" id="PS51192"/>
    </source>
</evidence>
<evidence type="ECO:0000259" key="14">
    <source>
        <dbReference type="PROSITE" id="PS51195"/>
    </source>
</evidence>
<comment type="catalytic activity">
    <reaction evidence="9">
        <text>ATP + H2O = ADP + phosphate + H(+)</text>
        <dbReference type="Rhea" id="RHEA:13065"/>
        <dbReference type="ChEBI" id="CHEBI:15377"/>
        <dbReference type="ChEBI" id="CHEBI:15378"/>
        <dbReference type="ChEBI" id="CHEBI:30616"/>
        <dbReference type="ChEBI" id="CHEBI:43474"/>
        <dbReference type="ChEBI" id="CHEBI:456216"/>
        <dbReference type="EC" id="3.6.4.13"/>
    </reaction>
</comment>
<dbReference type="Proteomes" id="UP001445076">
    <property type="component" value="Unassembled WGS sequence"/>
</dbReference>
<dbReference type="EMBL" id="JARKIK010000010">
    <property type="protein sequence ID" value="KAK8749159.1"/>
    <property type="molecule type" value="Genomic_DNA"/>
</dbReference>
<dbReference type="SMART" id="SM00490">
    <property type="entry name" value="HELICc"/>
    <property type="match status" value="1"/>
</dbReference>
<evidence type="ECO:0000256" key="8">
    <source>
        <dbReference type="ARBA" id="ARBA00044533"/>
    </source>
</evidence>